<feature type="chain" id="PRO_5033020742" evidence="1">
    <location>
        <begin position="28"/>
        <end position="135"/>
    </location>
</feature>
<accession>A0A7T7I536</accession>
<organism evidence="2 3">
    <name type="scientific">Streptomyces liliifuscus</name>
    <dbReference type="NCBI Taxonomy" id="2797636"/>
    <lineage>
        <taxon>Bacteria</taxon>
        <taxon>Bacillati</taxon>
        <taxon>Actinomycetota</taxon>
        <taxon>Actinomycetes</taxon>
        <taxon>Kitasatosporales</taxon>
        <taxon>Streptomycetaceae</taxon>
        <taxon>Streptomyces</taxon>
    </lineage>
</organism>
<protein>
    <submittedName>
        <fullName evidence="2">Peptidase inhibitor family I36 protein</fullName>
    </submittedName>
</protein>
<dbReference type="KEGG" id="slf:JEQ17_18105"/>
<dbReference type="RefSeq" id="WP_200396217.1">
    <property type="nucleotide sequence ID" value="NZ_CP066831.1"/>
</dbReference>
<name>A0A7T7I536_9ACTN</name>
<keyword evidence="3" id="KW-1185">Reference proteome</keyword>
<dbReference type="Pfam" id="PF03995">
    <property type="entry name" value="Inhibitor_I36"/>
    <property type="match status" value="1"/>
</dbReference>
<dbReference type="AlphaFoldDB" id="A0A7T7I536"/>
<sequence length="135" mass="14092">MTRARGLLAASAMSVAAVFAAITPAQAASYDGSCNVDEACLYRNLDYAGGVYDTLNSKKTYSGMTYYGTSTATDNSVSSAKNRDPDSNLWFYSGTNWTGDSWGLPAGSNTNFSSSFENTPSSHCWSGATAGCPAG</sequence>
<evidence type="ECO:0000256" key="1">
    <source>
        <dbReference type="SAM" id="SignalP"/>
    </source>
</evidence>
<feature type="signal peptide" evidence="1">
    <location>
        <begin position="1"/>
        <end position="27"/>
    </location>
</feature>
<evidence type="ECO:0000313" key="3">
    <source>
        <dbReference type="Proteomes" id="UP000595636"/>
    </source>
</evidence>
<dbReference type="EMBL" id="CP066831">
    <property type="protein sequence ID" value="QQM41198.1"/>
    <property type="molecule type" value="Genomic_DNA"/>
</dbReference>
<reference evidence="2 3" key="1">
    <citation type="submission" date="2020-12" db="EMBL/GenBank/DDBJ databases">
        <title>A novel species.</title>
        <authorList>
            <person name="Li K."/>
        </authorList>
    </citation>
    <scope>NUCLEOTIDE SEQUENCE [LARGE SCALE GENOMIC DNA]</scope>
    <source>
        <strain evidence="2 3">ZYC-3</strain>
    </source>
</reference>
<evidence type="ECO:0000313" key="2">
    <source>
        <dbReference type="EMBL" id="QQM41198.1"/>
    </source>
</evidence>
<proteinExistence type="predicted"/>
<keyword evidence="1" id="KW-0732">Signal</keyword>
<dbReference type="Proteomes" id="UP000595636">
    <property type="component" value="Chromosome"/>
</dbReference>
<gene>
    <name evidence="2" type="ORF">JEQ17_18105</name>
</gene>